<name>A0AAD9Y1X1_COLKA</name>
<gene>
    <name evidence="4" type="ORF">CKAH01_01983</name>
</gene>
<dbReference type="Proteomes" id="UP001281614">
    <property type="component" value="Unassembled WGS sequence"/>
</dbReference>
<feature type="repeat" description="ANK" evidence="3">
    <location>
        <begin position="164"/>
        <end position="196"/>
    </location>
</feature>
<organism evidence="4 5">
    <name type="scientific">Colletotrichum kahawae</name>
    <name type="common">Coffee berry disease fungus</name>
    <dbReference type="NCBI Taxonomy" id="34407"/>
    <lineage>
        <taxon>Eukaryota</taxon>
        <taxon>Fungi</taxon>
        <taxon>Dikarya</taxon>
        <taxon>Ascomycota</taxon>
        <taxon>Pezizomycotina</taxon>
        <taxon>Sordariomycetes</taxon>
        <taxon>Hypocreomycetidae</taxon>
        <taxon>Glomerellales</taxon>
        <taxon>Glomerellaceae</taxon>
        <taxon>Colletotrichum</taxon>
        <taxon>Colletotrichum gloeosporioides species complex</taxon>
    </lineage>
</organism>
<dbReference type="Pfam" id="PF12796">
    <property type="entry name" value="Ank_2"/>
    <property type="match status" value="2"/>
</dbReference>
<keyword evidence="1" id="KW-0677">Repeat</keyword>
<dbReference type="PANTHER" id="PTHR24126">
    <property type="entry name" value="ANKYRIN REPEAT, PH AND SEC7 DOMAIN CONTAINING PROTEIN SECG-RELATED"/>
    <property type="match status" value="1"/>
</dbReference>
<keyword evidence="5" id="KW-1185">Reference proteome</keyword>
<dbReference type="AlphaFoldDB" id="A0AAD9Y1X1"/>
<evidence type="ECO:0000256" key="1">
    <source>
        <dbReference type="ARBA" id="ARBA00022737"/>
    </source>
</evidence>
<dbReference type="PROSITE" id="PS50088">
    <property type="entry name" value="ANK_REPEAT"/>
    <property type="match status" value="2"/>
</dbReference>
<dbReference type="SUPFAM" id="SSF48403">
    <property type="entry name" value="Ankyrin repeat"/>
    <property type="match status" value="1"/>
</dbReference>
<evidence type="ECO:0000313" key="5">
    <source>
        <dbReference type="Proteomes" id="UP001281614"/>
    </source>
</evidence>
<feature type="repeat" description="ANK" evidence="3">
    <location>
        <begin position="50"/>
        <end position="82"/>
    </location>
</feature>
<evidence type="ECO:0000313" key="4">
    <source>
        <dbReference type="EMBL" id="KAK2732037.1"/>
    </source>
</evidence>
<dbReference type="SMART" id="SM00248">
    <property type="entry name" value="ANK"/>
    <property type="match status" value="6"/>
</dbReference>
<dbReference type="PROSITE" id="PS50297">
    <property type="entry name" value="ANK_REP_REGION"/>
    <property type="match status" value="2"/>
</dbReference>
<dbReference type="EMBL" id="VYYT01000554">
    <property type="protein sequence ID" value="KAK2732037.1"/>
    <property type="molecule type" value="Genomic_DNA"/>
</dbReference>
<dbReference type="Gene3D" id="1.25.40.20">
    <property type="entry name" value="Ankyrin repeat-containing domain"/>
    <property type="match status" value="1"/>
</dbReference>
<protein>
    <submittedName>
        <fullName evidence="4">Ankyrin repeat protein</fullName>
    </submittedName>
</protein>
<evidence type="ECO:0000256" key="2">
    <source>
        <dbReference type="ARBA" id="ARBA00023043"/>
    </source>
</evidence>
<dbReference type="InterPro" id="IPR036770">
    <property type="entry name" value="Ankyrin_rpt-contain_sf"/>
</dbReference>
<comment type="caution">
    <text evidence="4">The sequence shown here is derived from an EMBL/GenBank/DDBJ whole genome shotgun (WGS) entry which is preliminary data.</text>
</comment>
<dbReference type="PANTHER" id="PTHR24126:SF14">
    <property type="entry name" value="ANK_REP_REGION DOMAIN-CONTAINING PROTEIN"/>
    <property type="match status" value="1"/>
</dbReference>
<keyword evidence="2 3" id="KW-0040">ANK repeat</keyword>
<sequence>MGTVQLLVNHKADVNAGGERFASALSAAAWMDIVQHLLDHDADINATGKSLASLLVSAVTKGHADVVQLLLDSGADVGAVNSASTGCALMAAAQHSRVLIAKLLLERGANMQCPHCGVGDTFHMNPLVIASGKGDLEAMKLFPQHGADPNVRRYHRHFTRDSWFMSTPLLSAIERGNVEAMRLLLDYGADPNLRVPNHYFSGFSFLPFQQAVRSEHDTEMVELLLDHGANPYETDGDKAGRLGEDKAEVLAWSLDKMELATLIREHMMKYSEEECLAKFTKKNGSNEGNSDDIGE</sequence>
<evidence type="ECO:0000256" key="3">
    <source>
        <dbReference type="PROSITE-ProRule" id="PRU00023"/>
    </source>
</evidence>
<reference evidence="4" key="1">
    <citation type="submission" date="2023-02" db="EMBL/GenBank/DDBJ databases">
        <title>Colletotrichum kahawae CIFC_Que2 genome sequencing and assembly.</title>
        <authorList>
            <person name="Baroncelli R."/>
        </authorList>
    </citation>
    <scope>NUCLEOTIDE SEQUENCE</scope>
    <source>
        <strain evidence="4">CIFC_Que2</strain>
    </source>
</reference>
<proteinExistence type="predicted"/>
<dbReference type="InterPro" id="IPR002110">
    <property type="entry name" value="Ankyrin_rpt"/>
</dbReference>
<accession>A0AAD9Y1X1</accession>